<dbReference type="EMBL" id="JPOX01000013">
    <property type="protein sequence ID" value="KFX48079.1"/>
    <property type="molecule type" value="Genomic_DNA"/>
</dbReference>
<organism evidence="9">
    <name type="scientific">Talaromyces marneffei PM1</name>
    <dbReference type="NCBI Taxonomy" id="1077442"/>
    <lineage>
        <taxon>Eukaryota</taxon>
        <taxon>Fungi</taxon>
        <taxon>Dikarya</taxon>
        <taxon>Ascomycota</taxon>
        <taxon>Pezizomycotina</taxon>
        <taxon>Eurotiomycetes</taxon>
        <taxon>Eurotiomycetidae</taxon>
        <taxon>Eurotiales</taxon>
        <taxon>Trichocomaceae</taxon>
        <taxon>Talaromyces</taxon>
        <taxon>Talaromyces sect. Talaromyces</taxon>
    </lineage>
</organism>
<keyword evidence="8" id="KW-0472">Membrane</keyword>
<evidence type="ECO:0000256" key="7">
    <source>
        <dbReference type="ARBA" id="ARBA00023128"/>
    </source>
</evidence>
<dbReference type="GO" id="GO:0022904">
    <property type="term" value="P:respiratory electron transport chain"/>
    <property type="evidence" value="ECO:0007669"/>
    <property type="project" value="InterPro"/>
</dbReference>
<keyword evidence="7" id="KW-0496">Mitochondrion</keyword>
<evidence type="ECO:0000256" key="4">
    <source>
        <dbReference type="ARBA" id="ARBA00022660"/>
    </source>
</evidence>
<keyword evidence="6" id="KW-0249">Electron transport</keyword>
<dbReference type="Pfam" id="PF04716">
    <property type="entry name" value="ETC_C1_NDUFA5"/>
    <property type="match status" value="1"/>
</dbReference>
<protein>
    <submittedName>
        <fullName evidence="9">NADH-ubiquinone oxidoreductase 29.9 kDa subunit, mitochondrial</fullName>
    </submittedName>
</protein>
<evidence type="ECO:0000256" key="6">
    <source>
        <dbReference type="ARBA" id="ARBA00022982"/>
    </source>
</evidence>
<dbReference type="HOGENOM" id="CLU_084284_0_0_1"/>
<evidence type="ECO:0000256" key="1">
    <source>
        <dbReference type="ARBA" id="ARBA00004443"/>
    </source>
</evidence>
<comment type="subcellular location">
    <subcellularLocation>
        <location evidence="1">Mitochondrion inner membrane</location>
        <topology evidence="1">Peripheral membrane protein</topology>
        <orientation evidence="1">Matrix side</orientation>
    </subcellularLocation>
</comment>
<accession>A0A093VDP0</accession>
<name>A0A093VDP0_TALMA</name>
<dbReference type="GO" id="GO:0005743">
    <property type="term" value="C:mitochondrial inner membrane"/>
    <property type="evidence" value="ECO:0007669"/>
    <property type="project" value="UniProtKB-SubCell"/>
</dbReference>
<keyword evidence="4" id="KW-0679">Respiratory chain</keyword>
<evidence type="ECO:0000256" key="2">
    <source>
        <dbReference type="ARBA" id="ARBA00010261"/>
    </source>
</evidence>
<keyword evidence="9" id="KW-0830">Ubiquinone</keyword>
<evidence type="ECO:0000256" key="8">
    <source>
        <dbReference type="ARBA" id="ARBA00023136"/>
    </source>
</evidence>
<keyword evidence="5" id="KW-0999">Mitochondrion inner membrane</keyword>
<dbReference type="InterPro" id="IPR006806">
    <property type="entry name" value="NDUFA5"/>
</dbReference>
<sequence>MRPALRLLANVKPARYLEPFAPTGLTGLVTHPSPRPTLIFLYTQTLEKLKQFPESSAYRQSVEALTRHRLQIVESAKPPGFDEWLQRVKKVVAENPERFAKARLANGTFAGIQQDDIYGGTKAKEWDGLVGPITEGPSRTPEEVAQWEAIIEDAAQPESASDSMKRLSTGRASLHWRQNSKFLDLGWHSIRVGLIYYRIAEIENKIGAGLIEEVIQVAEGELGLVDELAKAQVWEELAEKPKPGQWTYFARDTHTPGKP</sequence>
<reference evidence="9" key="1">
    <citation type="journal article" date="2014" name="PLoS Genet.">
        <title>Signature Gene Expression Reveals Novel Clues to the Molecular Mechanisms of Dimorphic Transition in Penicillium marneffei.</title>
        <authorList>
            <person name="Yang E."/>
            <person name="Wang G."/>
            <person name="Cai J."/>
            <person name="Woo P.C."/>
            <person name="Lau S.K."/>
            <person name="Yuen K.-Y."/>
            <person name="Chow W.-N."/>
            <person name="Lin X."/>
        </authorList>
    </citation>
    <scope>NUCLEOTIDE SEQUENCE [LARGE SCALE GENOMIC DNA]</scope>
    <source>
        <strain evidence="9">PM1</strain>
    </source>
</reference>
<gene>
    <name evidence="9" type="ORF">GQ26_0131520</name>
</gene>
<dbReference type="PANTHER" id="PTHR12653:SF0">
    <property type="entry name" value="NADH DEHYDROGENASE [UBIQUINONE] 1 ALPHA SUBCOMPLEX SUBUNIT 5"/>
    <property type="match status" value="1"/>
</dbReference>
<evidence type="ECO:0000256" key="3">
    <source>
        <dbReference type="ARBA" id="ARBA00022448"/>
    </source>
</evidence>
<comment type="similarity">
    <text evidence="2">Belongs to the complex I NDUFA5 subunit family.</text>
</comment>
<proteinExistence type="inferred from homology"/>
<evidence type="ECO:0000256" key="5">
    <source>
        <dbReference type="ARBA" id="ARBA00022792"/>
    </source>
</evidence>
<keyword evidence="3" id="KW-0813">Transport</keyword>
<evidence type="ECO:0000313" key="9">
    <source>
        <dbReference type="EMBL" id="KFX48079.1"/>
    </source>
</evidence>
<dbReference type="AlphaFoldDB" id="A0A093VDP0"/>
<dbReference type="PANTHER" id="PTHR12653">
    <property type="entry name" value="NADH-UBIQUINONE OXIDOREDUCTASE 13 KD-B SUBUNIT"/>
    <property type="match status" value="1"/>
</dbReference>
<comment type="caution">
    <text evidence="9">The sequence shown here is derived from an EMBL/GenBank/DDBJ whole genome shotgun (WGS) entry which is preliminary data.</text>
</comment>